<dbReference type="InterPro" id="IPR036155">
    <property type="entry name" value="Crypto/Photolyase_N_sf"/>
</dbReference>
<evidence type="ECO:0000313" key="9">
    <source>
        <dbReference type="Proteomes" id="UP000245783"/>
    </source>
</evidence>
<feature type="compositionally biased region" description="Basic and acidic residues" evidence="6">
    <location>
        <begin position="232"/>
        <end position="243"/>
    </location>
</feature>
<keyword evidence="8" id="KW-0456">Lyase</keyword>
<dbReference type="InParanoid" id="A0A316VRH7"/>
<keyword evidence="3 4" id="KW-0274">FAD</keyword>
<evidence type="ECO:0000256" key="6">
    <source>
        <dbReference type="SAM" id="MobiDB-lite"/>
    </source>
</evidence>
<dbReference type="PROSITE" id="PS51645">
    <property type="entry name" value="PHR_CRY_ALPHA_BETA"/>
    <property type="match status" value="1"/>
</dbReference>
<feature type="domain" description="Photolyase/cryptochrome alpha/beta" evidence="7">
    <location>
        <begin position="24"/>
        <end position="157"/>
    </location>
</feature>
<dbReference type="GO" id="GO:0032922">
    <property type="term" value="P:circadian regulation of gene expression"/>
    <property type="evidence" value="ECO:0007669"/>
    <property type="project" value="TreeGrafter"/>
</dbReference>
<feature type="compositionally biased region" description="Basic and acidic residues" evidence="6">
    <location>
        <begin position="639"/>
        <end position="655"/>
    </location>
</feature>
<feature type="region of interest" description="Disordered" evidence="6">
    <location>
        <begin position="232"/>
        <end position="254"/>
    </location>
</feature>
<evidence type="ECO:0000256" key="5">
    <source>
        <dbReference type="PIRSR" id="PIRSR602081-2"/>
    </source>
</evidence>
<dbReference type="GO" id="GO:0003904">
    <property type="term" value="F:deoxyribodipyrimidine photo-lyase activity"/>
    <property type="evidence" value="ECO:0007669"/>
    <property type="project" value="TreeGrafter"/>
</dbReference>
<dbReference type="SUPFAM" id="SSF52425">
    <property type="entry name" value="Cryptochrome/photolyase, N-terminal domain"/>
    <property type="match status" value="1"/>
</dbReference>
<dbReference type="InterPro" id="IPR002081">
    <property type="entry name" value="Cryptochrome/DNA_photolyase_1"/>
</dbReference>
<dbReference type="InterPro" id="IPR036134">
    <property type="entry name" value="Crypto/Photolyase_FAD-like_sf"/>
</dbReference>
<dbReference type="GeneID" id="37036481"/>
<dbReference type="Gene3D" id="1.10.579.10">
    <property type="entry name" value="DNA Cyclobutane Dipyrimidine Photolyase, subunit A, domain 3"/>
    <property type="match status" value="1"/>
</dbReference>
<feature type="binding site" evidence="4">
    <location>
        <begin position="383"/>
        <end position="390"/>
    </location>
    <ligand>
        <name>FAD</name>
        <dbReference type="ChEBI" id="CHEBI:57692"/>
    </ligand>
</feature>
<name>A0A316VRH7_9BASI</name>
<evidence type="ECO:0000256" key="1">
    <source>
        <dbReference type="ARBA" id="ARBA00005862"/>
    </source>
</evidence>
<dbReference type="InterPro" id="IPR006050">
    <property type="entry name" value="DNA_photolyase_N"/>
</dbReference>
<dbReference type="RefSeq" id="XP_025367419.1">
    <property type="nucleotide sequence ID" value="XM_025514611.1"/>
</dbReference>
<dbReference type="GO" id="GO:0005737">
    <property type="term" value="C:cytoplasm"/>
    <property type="evidence" value="ECO:0007669"/>
    <property type="project" value="TreeGrafter"/>
</dbReference>
<feature type="site" description="Electron transfer via tryptophanyl radical" evidence="5">
    <location>
        <position position="489"/>
    </location>
</feature>
<gene>
    <name evidence="8" type="ORF">IE81DRAFT_325732</name>
</gene>
<evidence type="ECO:0000256" key="3">
    <source>
        <dbReference type="ARBA" id="ARBA00022827"/>
    </source>
</evidence>
<dbReference type="Pfam" id="PF03441">
    <property type="entry name" value="FAD_binding_7"/>
    <property type="match status" value="1"/>
</dbReference>
<feature type="region of interest" description="Disordered" evidence="6">
    <location>
        <begin position="623"/>
        <end position="695"/>
    </location>
</feature>
<dbReference type="Pfam" id="PF00875">
    <property type="entry name" value="DNA_photolyase"/>
    <property type="match status" value="1"/>
</dbReference>
<accession>A0A316VRH7</accession>
<dbReference type="InterPro" id="IPR005101">
    <property type="entry name" value="Cryptochr/Photolyase_FAD-bd"/>
</dbReference>
<dbReference type="Gene3D" id="1.25.40.80">
    <property type="match status" value="1"/>
</dbReference>
<proteinExistence type="inferred from homology"/>
<dbReference type="Gene3D" id="3.40.50.620">
    <property type="entry name" value="HUPs"/>
    <property type="match status" value="1"/>
</dbReference>
<dbReference type="EMBL" id="KZ819423">
    <property type="protein sequence ID" value="PWN40259.1"/>
    <property type="molecule type" value="Genomic_DNA"/>
</dbReference>
<feature type="site" description="Electron transfer via tryptophanyl radical" evidence="5">
    <location>
        <position position="415"/>
    </location>
</feature>
<dbReference type="SUPFAM" id="SSF48173">
    <property type="entry name" value="Cryptochrome/photolyase FAD-binding domain"/>
    <property type="match status" value="1"/>
</dbReference>
<feature type="binding site" evidence="4">
    <location>
        <begin position="502"/>
        <end position="504"/>
    </location>
    <ligand>
        <name>FAD</name>
        <dbReference type="ChEBI" id="CHEBI:57692"/>
    </ligand>
</feature>
<dbReference type="GO" id="GO:0003677">
    <property type="term" value="F:DNA binding"/>
    <property type="evidence" value="ECO:0007669"/>
    <property type="project" value="TreeGrafter"/>
</dbReference>
<sequence length="695" mass="77931">MAPKKPSSSGGGASKKSGDKDGGARVMYWFRTDLRLHDSPALQAALDLKPQAFFPLWCWDPNYIYKHRVGINRFRFLLESMSALSSSLHSLNPLSQLLVVRGDPCDLLPELFKRWGITHLAFERDPNDEYVRQRDDQARKDAKANGVEVLDGYGHHLYDIREVLKAHNNEPTLTLGALQSAVSKFGDPAKPIDAPKSIPSPLLKDDVASPPQDIKDLLPKLLKSLEGLPEYSKKKGPEYDLNSHELGGQRSTGESGKVTCYDSLVGPDASESIKSTFSVPTLESLGMDAKAARVSVPSLIPGGEAEGLKRLERVIKDTKYIATFSKPKTSPCQDTSEASTTLLSPYLKFGCVSVRKFWWDAVEASKQYKGAGKTSPPENIQGQLLFREMYSVAEAGVGETYKRVHANPISRYIDWYLPTVYDSKGKEIIPRPAGDAASEARYAAFVEARTGFPFIDAAVKQLKTTGWIHHLARHSLASFLTRGQCWISWERGAEFFDEHLIDWDPASNPGNWMWLSCSAFFHQYYRVYGLATFPQKYDPSGSLIRKYCPELKDFPDKHIYAPHTAPLEVQRKAKCEIGKDYPAPILDEKKEKEHCIARMKVAYAKGWRGDAKEVLEGKAQEILRKEHGVPDPTLPEGYKAQENKDKIPKWAQRKEEDDEAQKKQGGKKRKGEKDEEEDHKASDTSTKTLSKKAKK</sequence>
<comment type="similarity">
    <text evidence="1">Belongs to the DNA photolyase class-1 family.</text>
</comment>
<feature type="region of interest" description="Disordered" evidence="6">
    <location>
        <begin position="1"/>
        <end position="20"/>
    </location>
</feature>
<comment type="cofactor">
    <cofactor evidence="4">
        <name>FAD</name>
        <dbReference type="ChEBI" id="CHEBI:57692"/>
    </cofactor>
    <text evidence="4">Binds 1 FAD per subunit.</text>
</comment>
<dbReference type="GO" id="GO:0005634">
    <property type="term" value="C:nucleus"/>
    <property type="evidence" value="ECO:0007669"/>
    <property type="project" value="TreeGrafter"/>
</dbReference>
<reference evidence="8 9" key="1">
    <citation type="journal article" date="2018" name="Mol. Biol. Evol.">
        <title>Broad Genomic Sampling Reveals a Smut Pathogenic Ancestry of the Fungal Clade Ustilaginomycotina.</title>
        <authorList>
            <person name="Kijpornyongpan T."/>
            <person name="Mondo S.J."/>
            <person name="Barry K."/>
            <person name="Sandor L."/>
            <person name="Lee J."/>
            <person name="Lipzen A."/>
            <person name="Pangilinan J."/>
            <person name="LaButti K."/>
            <person name="Hainaut M."/>
            <person name="Henrissat B."/>
            <person name="Grigoriev I.V."/>
            <person name="Spatafora J.W."/>
            <person name="Aime M.C."/>
        </authorList>
    </citation>
    <scope>NUCLEOTIDE SEQUENCE [LARGE SCALE GENOMIC DNA]</scope>
    <source>
        <strain evidence="8 9">MCA 4658</strain>
    </source>
</reference>
<feature type="binding site" evidence="4">
    <location>
        <begin position="340"/>
        <end position="344"/>
    </location>
    <ligand>
        <name>FAD</name>
        <dbReference type="ChEBI" id="CHEBI:57692"/>
    </ligand>
</feature>
<dbReference type="OrthoDB" id="435881at2759"/>
<evidence type="ECO:0000256" key="2">
    <source>
        <dbReference type="ARBA" id="ARBA00022630"/>
    </source>
</evidence>
<dbReference type="PANTHER" id="PTHR11455">
    <property type="entry name" value="CRYPTOCHROME"/>
    <property type="match status" value="1"/>
</dbReference>
<dbReference type="PANTHER" id="PTHR11455:SF9">
    <property type="entry name" value="CRYPTOCHROME CIRCADIAN CLOCK 5 ISOFORM X1"/>
    <property type="match status" value="1"/>
</dbReference>
<keyword evidence="2 4" id="KW-0285">Flavoprotein</keyword>
<evidence type="ECO:0000256" key="4">
    <source>
        <dbReference type="PIRSR" id="PIRSR602081-1"/>
    </source>
</evidence>
<dbReference type="AlphaFoldDB" id="A0A316VRH7"/>
<dbReference type="STRING" id="1522189.A0A316VRH7"/>
<evidence type="ECO:0000313" key="8">
    <source>
        <dbReference type="EMBL" id="PWN40259.1"/>
    </source>
</evidence>
<protein>
    <submittedName>
        <fullName evidence="8">Cryptochrome/photolyase FAD-binding domain-containing protein</fullName>
    </submittedName>
</protein>
<dbReference type="GO" id="GO:0071949">
    <property type="term" value="F:FAD binding"/>
    <property type="evidence" value="ECO:0007669"/>
    <property type="project" value="TreeGrafter"/>
</dbReference>
<organism evidence="8 9">
    <name type="scientific">Ceraceosorus guamensis</name>
    <dbReference type="NCBI Taxonomy" id="1522189"/>
    <lineage>
        <taxon>Eukaryota</taxon>
        <taxon>Fungi</taxon>
        <taxon>Dikarya</taxon>
        <taxon>Basidiomycota</taxon>
        <taxon>Ustilaginomycotina</taxon>
        <taxon>Exobasidiomycetes</taxon>
        <taxon>Ceraceosorales</taxon>
        <taxon>Ceraceosoraceae</taxon>
        <taxon>Ceraceosorus</taxon>
    </lineage>
</organism>
<evidence type="ECO:0000259" key="7">
    <source>
        <dbReference type="PROSITE" id="PS51645"/>
    </source>
</evidence>
<dbReference type="GO" id="GO:0043153">
    <property type="term" value="P:entrainment of circadian clock by photoperiod"/>
    <property type="evidence" value="ECO:0007669"/>
    <property type="project" value="TreeGrafter"/>
</dbReference>
<dbReference type="InterPro" id="IPR014729">
    <property type="entry name" value="Rossmann-like_a/b/a_fold"/>
</dbReference>
<feature type="site" description="Electron transfer via tryptophanyl radical" evidence="5">
    <location>
        <position position="512"/>
    </location>
</feature>
<dbReference type="Proteomes" id="UP000245783">
    <property type="component" value="Unassembled WGS sequence"/>
</dbReference>
<keyword evidence="9" id="KW-1185">Reference proteome</keyword>